<protein>
    <recommendedName>
        <fullName evidence="2">Galectin</fullName>
    </recommendedName>
</protein>
<dbReference type="GO" id="GO:0005737">
    <property type="term" value="C:cytoplasm"/>
    <property type="evidence" value="ECO:0007669"/>
    <property type="project" value="TreeGrafter"/>
</dbReference>
<feature type="domain" description="Galectin" evidence="3">
    <location>
        <begin position="17"/>
        <end position="150"/>
    </location>
</feature>
<dbReference type="GO" id="GO:0030246">
    <property type="term" value="F:carbohydrate binding"/>
    <property type="evidence" value="ECO:0007669"/>
    <property type="project" value="UniProtKB-UniRule"/>
</dbReference>
<dbReference type="AlphaFoldDB" id="A0AAD1RG47"/>
<dbReference type="InterPro" id="IPR044156">
    <property type="entry name" value="Galectin-like"/>
</dbReference>
<dbReference type="InterPro" id="IPR013320">
    <property type="entry name" value="ConA-like_dom_sf"/>
</dbReference>
<dbReference type="FunFam" id="2.60.120.200:FF:000078">
    <property type="entry name" value="Galectin"/>
    <property type="match status" value="1"/>
</dbReference>
<evidence type="ECO:0000259" key="3">
    <source>
        <dbReference type="PROSITE" id="PS51304"/>
    </source>
</evidence>
<dbReference type="SUPFAM" id="SSF49899">
    <property type="entry name" value="Concanavalin A-like lectins/glucanases"/>
    <property type="match status" value="1"/>
</dbReference>
<dbReference type="PANTHER" id="PTHR11346">
    <property type="entry name" value="GALECTIN"/>
    <property type="match status" value="1"/>
</dbReference>
<dbReference type="EMBL" id="OW240913">
    <property type="protein sequence ID" value="CAH2252959.1"/>
    <property type="molecule type" value="Genomic_DNA"/>
</dbReference>
<evidence type="ECO:0000313" key="4">
    <source>
        <dbReference type="EMBL" id="CAH2252959.1"/>
    </source>
</evidence>
<accession>A0AAD1RG47</accession>
<dbReference type="SMART" id="SM00276">
    <property type="entry name" value="GLECT"/>
    <property type="match status" value="1"/>
</dbReference>
<keyword evidence="1 2" id="KW-0430">Lectin</keyword>
<dbReference type="CDD" id="cd00070">
    <property type="entry name" value="GLECT"/>
    <property type="match status" value="1"/>
</dbReference>
<keyword evidence="5" id="KW-1185">Reference proteome</keyword>
<evidence type="ECO:0000313" key="5">
    <source>
        <dbReference type="Proteomes" id="UP001295444"/>
    </source>
</evidence>
<dbReference type="PANTHER" id="PTHR11346:SF111">
    <property type="entry name" value="GALECTIN-12"/>
    <property type="match status" value="1"/>
</dbReference>
<dbReference type="SMART" id="SM00908">
    <property type="entry name" value="Gal-bind_lectin"/>
    <property type="match status" value="1"/>
</dbReference>
<dbReference type="Gene3D" id="2.60.120.200">
    <property type="match status" value="1"/>
</dbReference>
<dbReference type="Proteomes" id="UP001295444">
    <property type="component" value="Chromosome 02"/>
</dbReference>
<sequence>MSEFSRQRTILNPVVPYLGTIFGGLELGQMVVIHGTVAPDADRFQIDFQCGCSVQPRADIAFHFNPRFKGSGHIVCNTLENERWGWEERTNQMPLTKGKPFEVLILVLPSKFQVSSNGKHLLFYKHRLDFRRIDTIGIHGKVMIEMIGFASQTVSFAIHFQMTPNISKSPFFNYVCM</sequence>
<evidence type="ECO:0000256" key="2">
    <source>
        <dbReference type="RuleBase" id="RU102079"/>
    </source>
</evidence>
<evidence type="ECO:0000256" key="1">
    <source>
        <dbReference type="ARBA" id="ARBA00022734"/>
    </source>
</evidence>
<dbReference type="PROSITE" id="PS51304">
    <property type="entry name" value="GALECTIN"/>
    <property type="match status" value="1"/>
</dbReference>
<reference evidence="4" key="1">
    <citation type="submission" date="2022-03" db="EMBL/GenBank/DDBJ databases">
        <authorList>
            <person name="Alioto T."/>
            <person name="Alioto T."/>
            <person name="Gomez Garrido J."/>
        </authorList>
    </citation>
    <scope>NUCLEOTIDE SEQUENCE</scope>
</reference>
<gene>
    <name evidence="4" type="ORF">PECUL_23A010331</name>
</gene>
<name>A0AAD1RG47_PELCU</name>
<dbReference type="InterPro" id="IPR001079">
    <property type="entry name" value="Galectin_CRD"/>
</dbReference>
<dbReference type="Pfam" id="PF00337">
    <property type="entry name" value="Gal-bind_lectin"/>
    <property type="match status" value="1"/>
</dbReference>
<proteinExistence type="predicted"/>
<organism evidence="4 5">
    <name type="scientific">Pelobates cultripes</name>
    <name type="common">Western spadefoot toad</name>
    <dbReference type="NCBI Taxonomy" id="61616"/>
    <lineage>
        <taxon>Eukaryota</taxon>
        <taxon>Metazoa</taxon>
        <taxon>Chordata</taxon>
        <taxon>Craniata</taxon>
        <taxon>Vertebrata</taxon>
        <taxon>Euteleostomi</taxon>
        <taxon>Amphibia</taxon>
        <taxon>Batrachia</taxon>
        <taxon>Anura</taxon>
        <taxon>Pelobatoidea</taxon>
        <taxon>Pelobatidae</taxon>
        <taxon>Pelobates</taxon>
    </lineage>
</organism>